<protein>
    <submittedName>
        <fullName evidence="2">Uncharacterized protein</fullName>
    </submittedName>
</protein>
<dbReference type="AlphaFoldDB" id="A0A915IH89"/>
<name>A0A915IH89_ROMCU</name>
<sequence>MLGTLFMAKPRGEIAMQIGQMDDQRRIHICIEVELHIKMKVIMTAGFPSPE</sequence>
<accession>A0A915IH89</accession>
<dbReference type="WBParaSite" id="nRc.2.0.1.t12732-RA">
    <property type="protein sequence ID" value="nRc.2.0.1.t12732-RA"/>
    <property type="gene ID" value="nRc.2.0.1.g12732"/>
</dbReference>
<keyword evidence="1" id="KW-1185">Reference proteome</keyword>
<proteinExistence type="predicted"/>
<evidence type="ECO:0000313" key="2">
    <source>
        <dbReference type="WBParaSite" id="nRc.2.0.1.t12732-RA"/>
    </source>
</evidence>
<organism evidence="1 2">
    <name type="scientific">Romanomermis culicivorax</name>
    <name type="common">Nematode worm</name>
    <dbReference type="NCBI Taxonomy" id="13658"/>
    <lineage>
        <taxon>Eukaryota</taxon>
        <taxon>Metazoa</taxon>
        <taxon>Ecdysozoa</taxon>
        <taxon>Nematoda</taxon>
        <taxon>Enoplea</taxon>
        <taxon>Dorylaimia</taxon>
        <taxon>Mermithida</taxon>
        <taxon>Mermithoidea</taxon>
        <taxon>Mermithidae</taxon>
        <taxon>Romanomermis</taxon>
    </lineage>
</organism>
<reference evidence="2" key="1">
    <citation type="submission" date="2022-11" db="UniProtKB">
        <authorList>
            <consortium name="WormBaseParasite"/>
        </authorList>
    </citation>
    <scope>IDENTIFICATION</scope>
</reference>
<dbReference type="Proteomes" id="UP000887565">
    <property type="component" value="Unplaced"/>
</dbReference>
<evidence type="ECO:0000313" key="1">
    <source>
        <dbReference type="Proteomes" id="UP000887565"/>
    </source>
</evidence>